<dbReference type="SMART" id="SM00271">
    <property type="entry name" value="DnaJ"/>
    <property type="match status" value="1"/>
</dbReference>
<sequence length="278" mass="30310">MLVRSASASVLLALPRAVSPKARPSTSVRTRCSGSGAGRDGGGPFVDTRIHWGSSEEGWVGTGGDPTDFSSDESAPDGGESVSTWRQGQDDAFMGLLFQAADSHYRLLKPGDWDASAVGVSVLLTCWNRYLGLTPDADTEDIKAAYRRLSKTYHPDTTALPLEVAAQKFVRLKEAYTVLSSEQERRFYDWQLAQEVSKRQGGRFIWPYEASGGRGDDRGPYSSEVWDPENDSKEPVDRLGGDNMELSDQAQAALLFDAFALVVSIFAIIFAALKQSQS</sequence>
<organism evidence="4 5">
    <name type="scientific">Marchantia polymorpha subsp. ruderalis</name>
    <dbReference type="NCBI Taxonomy" id="1480154"/>
    <lineage>
        <taxon>Eukaryota</taxon>
        <taxon>Viridiplantae</taxon>
        <taxon>Streptophyta</taxon>
        <taxon>Embryophyta</taxon>
        <taxon>Marchantiophyta</taxon>
        <taxon>Marchantiopsida</taxon>
        <taxon>Marchantiidae</taxon>
        <taxon>Marchantiales</taxon>
        <taxon>Marchantiaceae</taxon>
        <taxon>Marchantia</taxon>
    </lineage>
</organism>
<keyword evidence="2" id="KW-1133">Transmembrane helix</keyword>
<dbReference type="InterPro" id="IPR044618">
    <property type="entry name" value="NdhT-like"/>
</dbReference>
<evidence type="ECO:0000256" key="2">
    <source>
        <dbReference type="SAM" id="Phobius"/>
    </source>
</evidence>
<dbReference type="Pfam" id="PF00226">
    <property type="entry name" value="DnaJ"/>
    <property type="match status" value="1"/>
</dbReference>
<dbReference type="PANTHER" id="PTHR45283:SF1">
    <property type="entry name" value="NAD(P)H-QUINONE OXIDOREDUCTASE SUBUNIT T, CHLOROPLASTIC"/>
    <property type="match status" value="1"/>
</dbReference>
<feature type="region of interest" description="Disordered" evidence="1">
    <location>
        <begin position="22"/>
        <end position="81"/>
    </location>
</feature>
<dbReference type="InterPro" id="IPR001623">
    <property type="entry name" value="DnaJ_domain"/>
</dbReference>
<evidence type="ECO:0000313" key="5">
    <source>
        <dbReference type="Proteomes" id="UP000077202"/>
    </source>
</evidence>
<feature type="compositionally biased region" description="Basic and acidic residues" evidence="1">
    <location>
        <begin position="230"/>
        <end position="239"/>
    </location>
</feature>
<keyword evidence="5" id="KW-1185">Reference proteome</keyword>
<protein>
    <recommendedName>
        <fullName evidence="3">J domain-containing protein</fullName>
    </recommendedName>
</protein>
<feature type="domain" description="J" evidence="3">
    <location>
        <begin position="126"/>
        <end position="192"/>
    </location>
</feature>
<evidence type="ECO:0000313" key="4">
    <source>
        <dbReference type="EMBL" id="OAE35734.1"/>
    </source>
</evidence>
<proteinExistence type="predicted"/>
<dbReference type="Gene3D" id="1.10.287.110">
    <property type="entry name" value="DnaJ domain"/>
    <property type="match status" value="1"/>
</dbReference>
<feature type="transmembrane region" description="Helical" evidence="2">
    <location>
        <begin position="252"/>
        <end position="273"/>
    </location>
</feature>
<dbReference type="CDD" id="cd06257">
    <property type="entry name" value="DnaJ"/>
    <property type="match status" value="1"/>
</dbReference>
<reference evidence="4" key="1">
    <citation type="submission" date="2016-03" db="EMBL/GenBank/DDBJ databases">
        <title>Mechanisms controlling the formation of the plant cell surface in tip-growing cells are functionally conserved among land plants.</title>
        <authorList>
            <person name="Honkanen S."/>
            <person name="Jones V.A."/>
            <person name="Morieri G."/>
            <person name="Champion C."/>
            <person name="Hetherington A.J."/>
            <person name="Kelly S."/>
            <person name="Saint-Marcoux D."/>
            <person name="Proust H."/>
            <person name="Prescott H."/>
            <person name="Dolan L."/>
        </authorList>
    </citation>
    <scope>NUCLEOTIDE SEQUENCE [LARGE SCALE GENOMIC DNA]</scope>
    <source>
        <tissue evidence="4">Whole gametophyte</tissue>
    </source>
</reference>
<dbReference type="Proteomes" id="UP000077202">
    <property type="component" value="Unassembled WGS sequence"/>
</dbReference>
<feature type="compositionally biased region" description="Gly residues" evidence="1">
    <location>
        <begin position="35"/>
        <end position="44"/>
    </location>
</feature>
<evidence type="ECO:0000259" key="3">
    <source>
        <dbReference type="PROSITE" id="PS50076"/>
    </source>
</evidence>
<name>A0A176WSB9_MARPO</name>
<keyword evidence="2" id="KW-0812">Transmembrane</keyword>
<comment type="caution">
    <text evidence="4">The sequence shown here is derived from an EMBL/GenBank/DDBJ whole genome shotgun (WGS) entry which is preliminary data.</text>
</comment>
<dbReference type="EMBL" id="LVLJ01000095">
    <property type="protein sequence ID" value="OAE35734.1"/>
    <property type="molecule type" value="Genomic_DNA"/>
</dbReference>
<accession>A0A176WSB9</accession>
<keyword evidence="2" id="KW-0472">Membrane</keyword>
<evidence type="ECO:0000256" key="1">
    <source>
        <dbReference type="SAM" id="MobiDB-lite"/>
    </source>
</evidence>
<dbReference type="SUPFAM" id="SSF46565">
    <property type="entry name" value="Chaperone J-domain"/>
    <property type="match status" value="1"/>
</dbReference>
<feature type="compositionally biased region" description="Polar residues" evidence="1">
    <location>
        <begin position="24"/>
        <end position="33"/>
    </location>
</feature>
<dbReference type="InterPro" id="IPR036869">
    <property type="entry name" value="J_dom_sf"/>
</dbReference>
<dbReference type="PANTHER" id="PTHR45283">
    <property type="entry name" value="NAD(P)H-QUINONE OXIDOREDUCTASE SUBUNIT T, CHLOROPLASTIC"/>
    <property type="match status" value="1"/>
</dbReference>
<dbReference type="PRINTS" id="PR00625">
    <property type="entry name" value="JDOMAIN"/>
</dbReference>
<gene>
    <name evidence="4" type="ORF">AXG93_1154s1900</name>
</gene>
<dbReference type="AlphaFoldDB" id="A0A176WSB9"/>
<feature type="region of interest" description="Disordered" evidence="1">
    <location>
        <begin position="210"/>
        <end position="239"/>
    </location>
</feature>
<dbReference type="PROSITE" id="PS50076">
    <property type="entry name" value="DNAJ_2"/>
    <property type="match status" value="1"/>
</dbReference>